<evidence type="ECO:0000256" key="1">
    <source>
        <dbReference type="SAM" id="MobiDB-lite"/>
    </source>
</evidence>
<feature type="region of interest" description="Disordered" evidence="1">
    <location>
        <begin position="1"/>
        <end position="32"/>
    </location>
</feature>
<dbReference type="Proteomes" id="UP001218188">
    <property type="component" value="Unassembled WGS sequence"/>
</dbReference>
<name>A0AAD6T9G9_9AGAR</name>
<sequence length="227" mass="25137">MPPGLHYKTSKKRCPPTVDSPVGKSHQDWRTRPDLESNEGLAFQYYKENTVNVRVTSYATWPTTAKIPKSPRFSRKLTNRHDAYAEHGTVNIANAGYCTEYGKCRHAVHIKATEGGISFKRTGKHGDPRCEARRAVLKGVALPSVGPTKVKLDRSFNQGGSRVVVERAAKLPNGQQPNLAACNRWLGPRTQIRARSTTPIVAEGLSNSIITTPQFILTTSPHTRPRN</sequence>
<organism evidence="2 3">
    <name type="scientific">Mycena alexandri</name>
    <dbReference type="NCBI Taxonomy" id="1745969"/>
    <lineage>
        <taxon>Eukaryota</taxon>
        <taxon>Fungi</taxon>
        <taxon>Dikarya</taxon>
        <taxon>Basidiomycota</taxon>
        <taxon>Agaricomycotina</taxon>
        <taxon>Agaricomycetes</taxon>
        <taxon>Agaricomycetidae</taxon>
        <taxon>Agaricales</taxon>
        <taxon>Marasmiineae</taxon>
        <taxon>Mycenaceae</taxon>
        <taxon>Mycena</taxon>
    </lineage>
</organism>
<accession>A0AAD6T9G9</accession>
<reference evidence="2" key="1">
    <citation type="submission" date="2023-03" db="EMBL/GenBank/DDBJ databases">
        <title>Massive genome expansion in bonnet fungi (Mycena s.s.) driven by repeated elements and novel gene families across ecological guilds.</title>
        <authorList>
            <consortium name="Lawrence Berkeley National Laboratory"/>
            <person name="Harder C.B."/>
            <person name="Miyauchi S."/>
            <person name="Viragh M."/>
            <person name="Kuo A."/>
            <person name="Thoen E."/>
            <person name="Andreopoulos B."/>
            <person name="Lu D."/>
            <person name="Skrede I."/>
            <person name="Drula E."/>
            <person name="Henrissat B."/>
            <person name="Morin E."/>
            <person name="Kohler A."/>
            <person name="Barry K."/>
            <person name="LaButti K."/>
            <person name="Morin E."/>
            <person name="Salamov A."/>
            <person name="Lipzen A."/>
            <person name="Mereny Z."/>
            <person name="Hegedus B."/>
            <person name="Baldrian P."/>
            <person name="Stursova M."/>
            <person name="Weitz H."/>
            <person name="Taylor A."/>
            <person name="Grigoriev I.V."/>
            <person name="Nagy L.G."/>
            <person name="Martin F."/>
            <person name="Kauserud H."/>
        </authorList>
    </citation>
    <scope>NUCLEOTIDE SEQUENCE</scope>
    <source>
        <strain evidence="2">CBHHK200</strain>
    </source>
</reference>
<protein>
    <submittedName>
        <fullName evidence="2">Uncharacterized protein</fullName>
    </submittedName>
</protein>
<proteinExistence type="predicted"/>
<dbReference type="EMBL" id="JARJCM010000019">
    <property type="protein sequence ID" value="KAJ7040915.1"/>
    <property type="molecule type" value="Genomic_DNA"/>
</dbReference>
<evidence type="ECO:0000313" key="3">
    <source>
        <dbReference type="Proteomes" id="UP001218188"/>
    </source>
</evidence>
<dbReference type="AlphaFoldDB" id="A0AAD6T9G9"/>
<comment type="caution">
    <text evidence="2">The sequence shown here is derived from an EMBL/GenBank/DDBJ whole genome shotgun (WGS) entry which is preliminary data.</text>
</comment>
<gene>
    <name evidence="2" type="ORF">C8F04DRAFT_1230618</name>
</gene>
<evidence type="ECO:0000313" key="2">
    <source>
        <dbReference type="EMBL" id="KAJ7040915.1"/>
    </source>
</evidence>
<keyword evidence="3" id="KW-1185">Reference proteome</keyword>